<evidence type="ECO:0000313" key="3">
    <source>
        <dbReference type="EMBL" id="EKU92093.1"/>
    </source>
</evidence>
<comment type="caution">
    <text evidence="3">The sequence shown here is derived from an EMBL/GenBank/DDBJ whole genome shotgun (WGS) entry which is preliminary data.</text>
</comment>
<dbReference type="PATRIC" id="fig|742727.4.peg.544"/>
<dbReference type="InterPro" id="IPR010998">
    <property type="entry name" value="Integrase_recombinase_N"/>
</dbReference>
<protein>
    <recommendedName>
        <fullName evidence="2">Phage integrase SAM-like domain-containing protein</fullName>
    </recommendedName>
</protein>
<dbReference type="eggNOG" id="COG4974">
    <property type="taxonomic scope" value="Bacteria"/>
</dbReference>
<name>K9E626_9BACE</name>
<dbReference type="GO" id="GO:0003677">
    <property type="term" value="F:DNA binding"/>
    <property type="evidence" value="ECO:0007669"/>
    <property type="project" value="UniProtKB-KW"/>
</dbReference>
<organism evidence="3 4">
    <name type="scientific">Bacteroides oleiciplenus YIT 12058</name>
    <dbReference type="NCBI Taxonomy" id="742727"/>
    <lineage>
        <taxon>Bacteria</taxon>
        <taxon>Pseudomonadati</taxon>
        <taxon>Bacteroidota</taxon>
        <taxon>Bacteroidia</taxon>
        <taxon>Bacteroidales</taxon>
        <taxon>Bacteroidaceae</taxon>
        <taxon>Bacteroides</taxon>
    </lineage>
</organism>
<evidence type="ECO:0000256" key="1">
    <source>
        <dbReference type="ARBA" id="ARBA00023125"/>
    </source>
</evidence>
<dbReference type="HOGENOM" id="CLU_972010_0_0_10"/>
<keyword evidence="4" id="KW-1185">Reference proteome</keyword>
<evidence type="ECO:0000313" key="4">
    <source>
        <dbReference type="Proteomes" id="UP000009872"/>
    </source>
</evidence>
<proteinExistence type="predicted"/>
<sequence length="286" mass="33588">MYCSITFKGRKGPQDPKMVKLEMIFYKTGYTRIPRVVSITGAYKCWNNETQSFESASSEYLKKNQLLLELKEKYMSVVERWEKEGRNFSVLQWADCLKPKEEEKAKQESKVLTVLQLINARIEYFENHEKFKNGKLVKSVGTASMYKQLRTSLSAFTQKQYNKDLSRFYFTDITQKFLLEYIVYLERRGIENGNRAGLRQLLRIFRALVNYAKDELHMYGANPTIFEAATEKMAWGQFESKAVNPNIIRRMEFMDRSLFSEQEQLCLTFSYSAFTAVVWLTSMSSI</sequence>
<dbReference type="EMBL" id="ADLF01000002">
    <property type="protein sequence ID" value="EKU92093.1"/>
    <property type="molecule type" value="Genomic_DNA"/>
</dbReference>
<feature type="domain" description="Phage integrase SAM-like" evidence="2">
    <location>
        <begin position="122"/>
        <end position="215"/>
    </location>
</feature>
<reference evidence="3 4" key="1">
    <citation type="submission" date="2012-09" db="EMBL/GenBank/DDBJ databases">
        <title>The Genome Sequence of Bacteroides oleiciplenus YIT 12058.</title>
        <authorList>
            <consortium name="The Broad Institute Genome Sequencing Platform"/>
            <person name="Earl A."/>
            <person name="Ward D."/>
            <person name="Feldgarden M."/>
            <person name="Gevers D."/>
            <person name="Morotomi M."/>
            <person name="Walker B."/>
            <person name="Young S.K."/>
            <person name="Zeng Q."/>
            <person name="Gargeya S."/>
            <person name="Fitzgerald M."/>
            <person name="Haas B."/>
            <person name="Abouelleil A."/>
            <person name="Alvarado L."/>
            <person name="Arachchi H.M."/>
            <person name="Berlin A.M."/>
            <person name="Chapman S.B."/>
            <person name="Goldberg J."/>
            <person name="Griggs A."/>
            <person name="Gujja S."/>
            <person name="Hansen M."/>
            <person name="Howarth C."/>
            <person name="Imamovic A."/>
            <person name="Larimer J."/>
            <person name="McCowen C."/>
            <person name="Montmayeur A."/>
            <person name="Murphy C."/>
            <person name="Neiman D."/>
            <person name="Pearson M."/>
            <person name="Priest M."/>
            <person name="Roberts A."/>
            <person name="Saif S."/>
            <person name="Shea T."/>
            <person name="Sisk P."/>
            <person name="Sykes S."/>
            <person name="Wortman J."/>
            <person name="Nusbaum C."/>
            <person name="Birren B."/>
        </authorList>
    </citation>
    <scope>NUCLEOTIDE SEQUENCE [LARGE SCALE GENOMIC DNA]</scope>
    <source>
        <strain evidence="3 4">YIT 12058</strain>
    </source>
</reference>
<dbReference type="Gene3D" id="1.10.150.130">
    <property type="match status" value="1"/>
</dbReference>
<accession>K9E626</accession>
<keyword evidence="1" id="KW-0238">DNA-binding</keyword>
<dbReference type="STRING" id="742727.HMPREF9447_00543"/>
<dbReference type="AlphaFoldDB" id="K9E626"/>
<evidence type="ECO:0000259" key="2">
    <source>
        <dbReference type="Pfam" id="PF13102"/>
    </source>
</evidence>
<gene>
    <name evidence="3" type="ORF">HMPREF9447_00543</name>
</gene>
<dbReference type="InterPro" id="IPR025269">
    <property type="entry name" value="SAM-like_dom"/>
</dbReference>
<dbReference type="Pfam" id="PF13102">
    <property type="entry name" value="Phage_int_SAM_5"/>
    <property type="match status" value="1"/>
</dbReference>
<dbReference type="RefSeq" id="WP_009127813.1">
    <property type="nucleotide sequence ID" value="NZ_JH992940.1"/>
</dbReference>
<dbReference type="Proteomes" id="UP000009872">
    <property type="component" value="Unassembled WGS sequence"/>
</dbReference>